<dbReference type="InterPro" id="IPR016181">
    <property type="entry name" value="Acyl_CoA_acyltransferase"/>
</dbReference>
<reference evidence="2" key="1">
    <citation type="journal article" date="2020" name="mSystems">
        <title>Genome- and Community-Level Interaction Insights into Carbon Utilization and Element Cycling Functions of Hydrothermarchaeota in Hydrothermal Sediment.</title>
        <authorList>
            <person name="Zhou Z."/>
            <person name="Liu Y."/>
            <person name="Xu W."/>
            <person name="Pan J."/>
            <person name="Luo Z.H."/>
            <person name="Li M."/>
        </authorList>
    </citation>
    <scope>NUCLEOTIDE SEQUENCE [LARGE SCALE GENOMIC DNA]</scope>
    <source>
        <strain evidence="2">SpSt-503</strain>
    </source>
</reference>
<evidence type="ECO:0000313" key="2">
    <source>
        <dbReference type="EMBL" id="HFH28497.1"/>
    </source>
</evidence>
<accession>A0A7C3E3V5</accession>
<evidence type="ECO:0000259" key="1">
    <source>
        <dbReference type="PROSITE" id="PS51186"/>
    </source>
</evidence>
<dbReference type="SUPFAM" id="SSF55729">
    <property type="entry name" value="Acyl-CoA N-acyltransferases (Nat)"/>
    <property type="match status" value="1"/>
</dbReference>
<dbReference type="PROSITE" id="PS51186">
    <property type="entry name" value="GNAT"/>
    <property type="match status" value="1"/>
</dbReference>
<protein>
    <submittedName>
        <fullName evidence="2">GNAT family N-acetyltransferase</fullName>
    </submittedName>
</protein>
<comment type="caution">
    <text evidence="2">The sequence shown here is derived from an EMBL/GenBank/DDBJ whole genome shotgun (WGS) entry which is preliminary data.</text>
</comment>
<dbReference type="Pfam" id="PF00583">
    <property type="entry name" value="Acetyltransf_1"/>
    <property type="match status" value="1"/>
</dbReference>
<organism evidence="2">
    <name type="scientific">Gracilinema caldarium</name>
    <dbReference type="NCBI Taxonomy" id="215591"/>
    <lineage>
        <taxon>Bacteria</taxon>
        <taxon>Pseudomonadati</taxon>
        <taxon>Spirochaetota</taxon>
        <taxon>Spirochaetia</taxon>
        <taxon>Spirochaetales</taxon>
        <taxon>Breznakiellaceae</taxon>
        <taxon>Gracilinema</taxon>
    </lineage>
</organism>
<dbReference type="Gene3D" id="3.40.630.30">
    <property type="match status" value="1"/>
</dbReference>
<dbReference type="CDD" id="cd04301">
    <property type="entry name" value="NAT_SF"/>
    <property type="match status" value="1"/>
</dbReference>
<name>A0A7C3E3V5_9SPIR</name>
<feature type="domain" description="N-acetyltransferase" evidence="1">
    <location>
        <begin position="154"/>
        <end position="306"/>
    </location>
</feature>
<proteinExistence type="predicted"/>
<gene>
    <name evidence="2" type="ORF">ENS59_03160</name>
</gene>
<sequence>MQFDLDEALLDQILFAMEDQDGEFLLDTQEGVVYTLEEIEEIGGDPEDEDRYIPLPQWTSNDGFRLMEKFTASLRTPPVKNELTNALDRGRGVFRAFKDVLSNHPPVERLWYAFKEREMKRAVLDWYNALREEWGLARIGEEPEETEDLVLEDFRFRPGTAEDVDQARRLHHECIAELDTQFERNQGGPMPAALLEREKQEWHFPADINLVAETSRGDFAGYISAHQYEELLKIEALEVYTEYRGLGLAEALLSRLLESVKEQNRDIRYLQITLPSLYEGFSRVLLRSGFQVYESQYLCTLHKGLE</sequence>
<keyword evidence="2" id="KW-0808">Transferase</keyword>
<dbReference type="GO" id="GO:0016747">
    <property type="term" value="F:acyltransferase activity, transferring groups other than amino-acyl groups"/>
    <property type="evidence" value="ECO:0007669"/>
    <property type="project" value="InterPro"/>
</dbReference>
<dbReference type="InterPro" id="IPR005361">
    <property type="entry name" value="UPF0158"/>
</dbReference>
<dbReference type="AlphaFoldDB" id="A0A7C3E3V5"/>
<dbReference type="Pfam" id="PF03682">
    <property type="entry name" value="UPF0158"/>
    <property type="match status" value="1"/>
</dbReference>
<dbReference type="EMBL" id="DSVL01000094">
    <property type="protein sequence ID" value="HFH28497.1"/>
    <property type="molecule type" value="Genomic_DNA"/>
</dbReference>
<dbReference type="InterPro" id="IPR000182">
    <property type="entry name" value="GNAT_dom"/>
</dbReference>